<name>A0A9P9A860_9PEZI</name>
<evidence type="ECO:0000313" key="10">
    <source>
        <dbReference type="EMBL" id="KAH6679845.1"/>
    </source>
</evidence>
<dbReference type="InterPro" id="IPR056884">
    <property type="entry name" value="NPHP3-like_N"/>
</dbReference>
<evidence type="ECO:0000313" key="11">
    <source>
        <dbReference type="Proteomes" id="UP000770015"/>
    </source>
</evidence>
<dbReference type="InterPro" id="IPR052374">
    <property type="entry name" value="SERAC1"/>
</dbReference>
<evidence type="ECO:0000256" key="4">
    <source>
        <dbReference type="ARBA" id="ARBA00022737"/>
    </source>
</evidence>
<feature type="domain" description="Nephrocystin 3-like N-terminal" evidence="9">
    <location>
        <begin position="300"/>
        <end position="452"/>
    </location>
</feature>
<dbReference type="InterPro" id="IPR027417">
    <property type="entry name" value="P-loop_NTPase"/>
</dbReference>
<organism evidence="10 11">
    <name type="scientific">Plectosphaerella plurivora</name>
    <dbReference type="NCBI Taxonomy" id="936078"/>
    <lineage>
        <taxon>Eukaryota</taxon>
        <taxon>Fungi</taxon>
        <taxon>Dikarya</taxon>
        <taxon>Ascomycota</taxon>
        <taxon>Pezizomycotina</taxon>
        <taxon>Sordariomycetes</taxon>
        <taxon>Hypocreomycetidae</taxon>
        <taxon>Glomerellales</taxon>
        <taxon>Plectosphaerellaceae</taxon>
        <taxon>Plectosphaerella</taxon>
    </lineage>
</organism>
<dbReference type="PANTHER" id="PTHR48182:SF2">
    <property type="entry name" value="PROTEIN SERAC1"/>
    <property type="match status" value="1"/>
</dbReference>
<evidence type="ECO:0000256" key="3">
    <source>
        <dbReference type="ARBA" id="ARBA00004370"/>
    </source>
</evidence>
<keyword evidence="11" id="KW-1185">Reference proteome</keyword>
<evidence type="ECO:0000256" key="7">
    <source>
        <dbReference type="ARBA" id="ARBA00023136"/>
    </source>
</evidence>
<dbReference type="GO" id="GO:0016787">
    <property type="term" value="F:hydrolase activity"/>
    <property type="evidence" value="ECO:0007669"/>
    <property type="project" value="UniProtKB-KW"/>
</dbReference>
<dbReference type="GO" id="GO:0016020">
    <property type="term" value="C:membrane"/>
    <property type="evidence" value="ECO:0007669"/>
    <property type="project" value="UniProtKB-SubCell"/>
</dbReference>
<evidence type="ECO:0000256" key="6">
    <source>
        <dbReference type="ARBA" id="ARBA00023128"/>
    </source>
</evidence>
<keyword evidence="10" id="KW-0378">Hydrolase</keyword>
<keyword evidence="4" id="KW-0677">Repeat</keyword>
<evidence type="ECO:0000259" key="9">
    <source>
        <dbReference type="Pfam" id="PF24883"/>
    </source>
</evidence>
<dbReference type="PANTHER" id="PTHR48182">
    <property type="entry name" value="PROTEIN SERAC1"/>
    <property type="match status" value="1"/>
</dbReference>
<dbReference type="Gene3D" id="3.40.50.300">
    <property type="entry name" value="P-loop containing nucleotide triphosphate hydrolases"/>
    <property type="match status" value="1"/>
</dbReference>
<comment type="caution">
    <text evidence="10">The sequence shown here is derived from an EMBL/GenBank/DDBJ whole genome shotgun (WGS) entry which is preliminary data.</text>
</comment>
<dbReference type="InterPro" id="IPR029058">
    <property type="entry name" value="AB_hydrolase_fold"/>
</dbReference>
<dbReference type="Pfam" id="PF24883">
    <property type="entry name" value="NPHP3_N"/>
    <property type="match status" value="1"/>
</dbReference>
<gene>
    <name evidence="10" type="ORF">F5X68DRAFT_244731</name>
</gene>
<feature type="region of interest" description="Disordered" evidence="8">
    <location>
        <begin position="1"/>
        <end position="60"/>
    </location>
</feature>
<dbReference type="OrthoDB" id="7464126at2759"/>
<dbReference type="SUPFAM" id="SSF52540">
    <property type="entry name" value="P-loop containing nucleoside triphosphate hydrolases"/>
    <property type="match status" value="1"/>
</dbReference>
<evidence type="ECO:0000256" key="8">
    <source>
        <dbReference type="SAM" id="MobiDB-lite"/>
    </source>
</evidence>
<dbReference type="AlphaFoldDB" id="A0A9P9A860"/>
<evidence type="ECO:0000256" key="2">
    <source>
        <dbReference type="ARBA" id="ARBA00004240"/>
    </source>
</evidence>
<dbReference type="Proteomes" id="UP000770015">
    <property type="component" value="Unassembled WGS sequence"/>
</dbReference>
<proteinExistence type="predicted"/>
<dbReference type="Gene3D" id="3.40.50.1820">
    <property type="entry name" value="alpha/beta hydrolase"/>
    <property type="match status" value="1"/>
</dbReference>
<keyword evidence="6" id="KW-0496">Mitochondrion</keyword>
<dbReference type="SUPFAM" id="SSF53474">
    <property type="entry name" value="alpha/beta-Hydrolases"/>
    <property type="match status" value="1"/>
</dbReference>
<sequence length="553" mass="62877">MRKSIKGLFKPSQKRSRNQSPSGSGDDLPDSEQQQQQPLFPGDEIGVGPQILTHEPPQHDGPDIVFVHGLRGSRLGTWTASDPDKTCWPRDLLAQDIPNARIIAWGYDSSIANVFKPASHESLFNHGETLVSDLAHLRGGDSKRPIIFVCHSLGGLVVKAGLIKANAYHLNQRHPSLGAVWETTAGVVFMGTPHRGSDKESYADIACKVAKLTFRRPNRQLLDVLRPDSQLLDNLRDDFTTVSKLMRIVCLWETLAMPIGLIVPESSACYEGFDVHILKALRYKSMNAWQDRIIEAQKYTCDWLVDLKEPPDSFWNWLNKPVEPIFWVSGKAGSGKSTLMRYIHEHSDVDENLKRWAGADQVTKAAFFFSEQAEKLLSSREGMLRSVLYQVLSSQTNLISHAYPEYFQRDLIFDADDFTTWTSLSLAFQALLKSAPNFHLFLLIDGLDEFRMYEEYDNYREEQRDLLYDGENEDEGWGINDWIIESHNQLAKFIIDCGAYTNIKIWCNSTHTLPSRNTAHGDSKKRRMRSQTVTPWCLQSRSKLTVSFFGYSL</sequence>
<keyword evidence="5" id="KW-0256">Endoplasmic reticulum</keyword>
<dbReference type="EMBL" id="JAGSXJ010000020">
    <property type="protein sequence ID" value="KAH6679845.1"/>
    <property type="molecule type" value="Genomic_DNA"/>
</dbReference>
<dbReference type="GO" id="GO:0005739">
    <property type="term" value="C:mitochondrion"/>
    <property type="evidence" value="ECO:0007669"/>
    <property type="project" value="UniProtKB-SubCell"/>
</dbReference>
<dbReference type="GO" id="GO:0005783">
    <property type="term" value="C:endoplasmic reticulum"/>
    <property type="evidence" value="ECO:0007669"/>
    <property type="project" value="UniProtKB-SubCell"/>
</dbReference>
<evidence type="ECO:0000256" key="5">
    <source>
        <dbReference type="ARBA" id="ARBA00022824"/>
    </source>
</evidence>
<comment type="subcellular location">
    <subcellularLocation>
        <location evidence="2">Endoplasmic reticulum</location>
    </subcellularLocation>
    <subcellularLocation>
        <location evidence="3">Membrane</location>
    </subcellularLocation>
    <subcellularLocation>
        <location evidence="1">Mitochondrion</location>
    </subcellularLocation>
</comment>
<protein>
    <submittedName>
        <fullName evidence="10">Alpha/Beta hydrolase protein</fullName>
    </submittedName>
</protein>
<keyword evidence="7" id="KW-0472">Membrane</keyword>
<evidence type="ECO:0000256" key="1">
    <source>
        <dbReference type="ARBA" id="ARBA00004173"/>
    </source>
</evidence>
<reference evidence="10" key="1">
    <citation type="journal article" date="2021" name="Nat. Commun.">
        <title>Genetic determinants of endophytism in the Arabidopsis root mycobiome.</title>
        <authorList>
            <person name="Mesny F."/>
            <person name="Miyauchi S."/>
            <person name="Thiergart T."/>
            <person name="Pickel B."/>
            <person name="Atanasova L."/>
            <person name="Karlsson M."/>
            <person name="Huettel B."/>
            <person name="Barry K.W."/>
            <person name="Haridas S."/>
            <person name="Chen C."/>
            <person name="Bauer D."/>
            <person name="Andreopoulos W."/>
            <person name="Pangilinan J."/>
            <person name="LaButti K."/>
            <person name="Riley R."/>
            <person name="Lipzen A."/>
            <person name="Clum A."/>
            <person name="Drula E."/>
            <person name="Henrissat B."/>
            <person name="Kohler A."/>
            <person name="Grigoriev I.V."/>
            <person name="Martin F.M."/>
            <person name="Hacquard S."/>
        </authorList>
    </citation>
    <scope>NUCLEOTIDE SEQUENCE</scope>
    <source>
        <strain evidence="10">MPI-SDFR-AT-0117</strain>
    </source>
</reference>
<accession>A0A9P9A860</accession>